<dbReference type="SMART" id="SM00558">
    <property type="entry name" value="JmjC"/>
    <property type="match status" value="1"/>
</dbReference>
<dbReference type="EMBL" id="AP014940">
    <property type="protein sequence ID" value="BAV96937.1"/>
    <property type="molecule type" value="Genomic_DNA"/>
</dbReference>
<dbReference type="KEGG" id="lem:LEN_1450"/>
<name>A0AAU9ADB2_LYSEN</name>
<dbReference type="PANTHER" id="PTHR12461:SF105">
    <property type="entry name" value="HYPOXIA-INDUCIBLE FACTOR 1-ALPHA INHIBITOR"/>
    <property type="match status" value="1"/>
</dbReference>
<dbReference type="Gene3D" id="2.60.120.650">
    <property type="entry name" value="Cupin"/>
    <property type="match status" value="1"/>
</dbReference>
<gene>
    <name evidence="2" type="ORF">LEN_1450</name>
</gene>
<evidence type="ECO:0000313" key="2">
    <source>
        <dbReference type="EMBL" id="BAV96937.1"/>
    </source>
</evidence>
<evidence type="ECO:0000259" key="1">
    <source>
        <dbReference type="PROSITE" id="PS51184"/>
    </source>
</evidence>
<dbReference type="Pfam" id="PF13621">
    <property type="entry name" value="Cupin_8"/>
    <property type="match status" value="1"/>
</dbReference>
<dbReference type="InterPro" id="IPR003347">
    <property type="entry name" value="JmjC_dom"/>
</dbReference>
<dbReference type="PROSITE" id="PS51184">
    <property type="entry name" value="JMJC"/>
    <property type="match status" value="1"/>
</dbReference>
<proteinExistence type="predicted"/>
<feature type="domain" description="JmjC" evidence="1">
    <location>
        <begin position="115"/>
        <end position="272"/>
    </location>
</feature>
<dbReference type="Proteomes" id="UP000218824">
    <property type="component" value="Chromosome"/>
</dbReference>
<evidence type="ECO:0000313" key="3">
    <source>
        <dbReference type="Proteomes" id="UP000218824"/>
    </source>
</evidence>
<dbReference type="AlphaFoldDB" id="A0AAU9ADB2"/>
<reference evidence="2 3" key="1">
    <citation type="journal article" date="2017" name="DNA Res.">
        <title>Complete genome sequence and expression profile of the commercial lytic enzyme producer Lysobacter enzymogenes M497-1.</title>
        <authorList>
            <person name="Takami H."/>
            <person name="Toyoda A."/>
            <person name="Uchiyama I."/>
            <person name="Itoh T."/>
            <person name="Takaki Y."/>
            <person name="Arai W."/>
            <person name="Nishi S."/>
            <person name="Kawai M."/>
            <person name="Shinya K."/>
            <person name="Ikeda H."/>
        </authorList>
    </citation>
    <scope>NUCLEOTIDE SEQUENCE [LARGE SCALE GENOMIC DNA]</scope>
    <source>
        <strain evidence="2 3">M497-1</strain>
    </source>
</reference>
<dbReference type="PANTHER" id="PTHR12461">
    <property type="entry name" value="HYPOXIA-INDUCIBLE FACTOR 1 ALPHA INHIBITOR-RELATED"/>
    <property type="match status" value="1"/>
</dbReference>
<protein>
    <submittedName>
        <fullName evidence="2">Pass1-related protein</fullName>
    </submittedName>
</protein>
<dbReference type="SUPFAM" id="SSF51197">
    <property type="entry name" value="Clavaminate synthase-like"/>
    <property type="match status" value="1"/>
</dbReference>
<dbReference type="InterPro" id="IPR041667">
    <property type="entry name" value="Cupin_8"/>
</dbReference>
<organism evidence="2 3">
    <name type="scientific">Lysobacter enzymogenes</name>
    <dbReference type="NCBI Taxonomy" id="69"/>
    <lineage>
        <taxon>Bacteria</taxon>
        <taxon>Pseudomonadati</taxon>
        <taxon>Pseudomonadota</taxon>
        <taxon>Gammaproteobacteria</taxon>
        <taxon>Lysobacterales</taxon>
        <taxon>Lysobacteraceae</taxon>
        <taxon>Lysobacter</taxon>
    </lineage>
</organism>
<dbReference type="GeneID" id="83063322"/>
<accession>A0AAU9ADB2</accession>
<sequence>MLPAAEPIEELHGVDAAALPEHLLASTRPYVLRGLVAHWPLARAGAASMHEAAAHLAGFASDVPATVSIAPPEAGGHIGYRPDLLGFGFAQQKASLPAVLDALLRYADDPAAPTLYLGSTTIDTWLPGLREHNDLGFGALQPLASIWIGNRTRIPAHQDVPDNIACVVAGRRRATLFPPEQLQNLYIGPLDRTPAGQAISLVDFDAPDLQRFPRFAEAMRHAVSAELGPGDALLIPSMWWHRMQALDAFNVLVNYWWRQSPRWMDTPMNALLHAIMSVRDLPPAQREIWREAFRHYVFDADAQTAAHIPEAVRGVLGPMDEARSRELRARLLQGLNR</sequence>
<dbReference type="RefSeq" id="WP_425480988.1">
    <property type="nucleotide sequence ID" value="NZ_AP014940.1"/>
</dbReference>